<reference evidence="3" key="1">
    <citation type="submission" date="2017-06" db="EMBL/GenBank/DDBJ databases">
        <authorList>
            <person name="Varghese N."/>
            <person name="Submissions S."/>
        </authorList>
    </citation>
    <scope>NUCLEOTIDE SEQUENCE [LARGE SCALE GENOMIC DNA]</scope>
    <source>
        <strain evidence="3">DSM 137</strain>
    </source>
</reference>
<keyword evidence="3" id="KW-1185">Reference proteome</keyword>
<dbReference type="Proteomes" id="UP000198418">
    <property type="component" value="Unassembled WGS sequence"/>
</dbReference>
<proteinExistence type="predicted"/>
<protein>
    <submittedName>
        <fullName evidence="2">Predicted integral membrane protein</fullName>
    </submittedName>
</protein>
<organism evidence="2 3">
    <name type="scientific">Rhodoblastus acidophilus</name>
    <name type="common">Rhodopseudomonas acidophila</name>
    <dbReference type="NCBI Taxonomy" id="1074"/>
    <lineage>
        <taxon>Bacteria</taxon>
        <taxon>Pseudomonadati</taxon>
        <taxon>Pseudomonadota</taxon>
        <taxon>Alphaproteobacteria</taxon>
        <taxon>Hyphomicrobiales</taxon>
        <taxon>Rhodoblastaceae</taxon>
        <taxon>Rhodoblastus</taxon>
    </lineage>
</organism>
<evidence type="ECO:0000313" key="3">
    <source>
        <dbReference type="Proteomes" id="UP000198418"/>
    </source>
</evidence>
<dbReference type="Pfam" id="PF10027">
    <property type="entry name" value="DUF2269"/>
    <property type="match status" value="1"/>
</dbReference>
<feature type="transmembrane region" description="Helical" evidence="1">
    <location>
        <begin position="128"/>
        <end position="146"/>
    </location>
</feature>
<name>A0A212RFL1_RHOAC</name>
<keyword evidence="1" id="KW-0472">Membrane</keyword>
<gene>
    <name evidence="2" type="ORF">SAMN06265338_10496</name>
</gene>
<dbReference type="EMBL" id="FYDG01000004">
    <property type="protein sequence ID" value="SNB71154.1"/>
    <property type="molecule type" value="Genomic_DNA"/>
</dbReference>
<dbReference type="InterPro" id="IPR018729">
    <property type="entry name" value="DUF2269_transmembrane"/>
</dbReference>
<keyword evidence="1" id="KW-1133">Transmembrane helix</keyword>
<feature type="transmembrane region" description="Helical" evidence="1">
    <location>
        <begin position="54"/>
        <end position="73"/>
    </location>
</feature>
<dbReference type="RefSeq" id="WP_088520563.1">
    <property type="nucleotide sequence ID" value="NZ_FYDG01000004.1"/>
</dbReference>
<feature type="transmembrane region" description="Helical" evidence="1">
    <location>
        <begin position="85"/>
        <end position="108"/>
    </location>
</feature>
<evidence type="ECO:0000313" key="2">
    <source>
        <dbReference type="EMBL" id="SNB71154.1"/>
    </source>
</evidence>
<sequence length="157" mass="15898">MYRFCKFLHLLGLTLFLGSIFGHIVAGALAGTPGDAAFVAARAQIVQATRLLTLPGLGLLLISGVGMSASARVSPFKIGWLAAHVGAAGLILINTAAFVVPAGVRALALAKAGEFGDALSGALLTEDGFGAANVSLALAAIALGLYKPVLFRRQAAQ</sequence>
<keyword evidence="1" id="KW-0812">Transmembrane</keyword>
<accession>A0A212RFL1</accession>
<dbReference type="OrthoDB" id="9951629at2"/>
<dbReference type="AlphaFoldDB" id="A0A212RFL1"/>
<evidence type="ECO:0000256" key="1">
    <source>
        <dbReference type="SAM" id="Phobius"/>
    </source>
</evidence>